<dbReference type="EMBL" id="JASSPP010000014">
    <property type="protein sequence ID" value="MDK9581185.1"/>
    <property type="molecule type" value="Genomic_DNA"/>
</dbReference>
<name>A0ABT7HM62_9FUSO</name>
<protein>
    <submittedName>
        <fullName evidence="1">Uncharacterized protein</fullName>
    </submittedName>
</protein>
<sequence length="103" mass="12342">MKTIRIDLEYGLYPMWLLNENGYIIDNILAEQLGLDDEITEKVQKLQDLYDSLFINTKIEFSYIGYKEPKKIEEIKKLYLEISNKIKSKLKYRYNVKISELNI</sequence>
<evidence type="ECO:0000313" key="1">
    <source>
        <dbReference type="EMBL" id="MDK9581185.1"/>
    </source>
</evidence>
<evidence type="ECO:0000313" key="2">
    <source>
        <dbReference type="Proteomes" id="UP001225134"/>
    </source>
</evidence>
<dbReference type="Proteomes" id="UP001225134">
    <property type="component" value="Unassembled WGS sequence"/>
</dbReference>
<accession>A0ABT7HM62</accession>
<keyword evidence="2" id="KW-1185">Reference proteome</keyword>
<proteinExistence type="predicted"/>
<dbReference type="RefSeq" id="WP_277285252.1">
    <property type="nucleotide sequence ID" value="NZ_CAMYCH010000013.1"/>
</dbReference>
<organism evidence="1 2">
    <name type="scientific">Sneathia sanguinegens</name>
    <dbReference type="NCBI Taxonomy" id="40543"/>
    <lineage>
        <taxon>Bacteria</taxon>
        <taxon>Fusobacteriati</taxon>
        <taxon>Fusobacteriota</taxon>
        <taxon>Fusobacteriia</taxon>
        <taxon>Fusobacteriales</taxon>
        <taxon>Leptotrichiaceae</taxon>
        <taxon>Sneathia</taxon>
    </lineage>
</organism>
<gene>
    <name evidence="1" type="ORF">QQA45_06795</name>
</gene>
<comment type="caution">
    <text evidence="1">The sequence shown here is derived from an EMBL/GenBank/DDBJ whole genome shotgun (WGS) entry which is preliminary data.</text>
</comment>
<reference evidence="1 2" key="1">
    <citation type="submission" date="2023-06" db="EMBL/GenBank/DDBJ databases">
        <title>Antibody response to the Sneathia vaginalis cytopathogenic toxin A during pregnancy.</title>
        <authorList>
            <person name="Mccoy Z.T."/>
            <person name="Serrano M.G."/>
            <person name="Spaine K."/>
            <person name="Edwards D.J."/>
            <person name="Buck G.A."/>
            <person name="Jefferson K."/>
        </authorList>
    </citation>
    <scope>NUCLEOTIDE SEQUENCE [LARGE SCALE GENOMIC DNA]</scope>
    <source>
        <strain evidence="1 2">CCUG 42621</strain>
    </source>
</reference>